<evidence type="ECO:0000256" key="1">
    <source>
        <dbReference type="SAM" id="SignalP"/>
    </source>
</evidence>
<dbReference type="Pfam" id="PF17170">
    <property type="entry name" value="DUF5128"/>
    <property type="match status" value="1"/>
</dbReference>
<evidence type="ECO:0008006" key="4">
    <source>
        <dbReference type="Google" id="ProtNLM"/>
    </source>
</evidence>
<sequence length="122" mass="13733">MKKVILFLFVAFMARNMSAQNVQTLRIDPESAVGGNVTDFFDSVTYIPLETTKDVLIGDMQHLQVSKNYIYFSSRDSKCIYVFDKSGKFVAKIDRLPHALGGERSISVGFFFGNAVIDLHKD</sequence>
<feature type="non-terminal residue" evidence="2">
    <location>
        <position position="122"/>
    </location>
</feature>
<dbReference type="AlphaFoldDB" id="A0A2W5E9U5"/>
<accession>A0A2W5E9U5</accession>
<keyword evidence="1" id="KW-0732">Signal</keyword>
<dbReference type="EMBL" id="QFOI01000651">
    <property type="protein sequence ID" value="PZP39718.1"/>
    <property type="molecule type" value="Genomic_DNA"/>
</dbReference>
<protein>
    <recommendedName>
        <fullName evidence="4">6-bladed beta-propeller</fullName>
    </recommendedName>
</protein>
<name>A0A2W5E9U5_9SPHI</name>
<proteinExistence type="predicted"/>
<gene>
    <name evidence="2" type="ORF">DI598_19775</name>
</gene>
<reference evidence="2 3" key="1">
    <citation type="submission" date="2017-11" db="EMBL/GenBank/DDBJ databases">
        <title>Infants hospitalized years apart are colonized by the same room-sourced microbial strains.</title>
        <authorList>
            <person name="Brooks B."/>
            <person name="Olm M.R."/>
            <person name="Firek B.A."/>
            <person name="Baker R."/>
            <person name="Thomas B.C."/>
            <person name="Morowitz M.J."/>
            <person name="Banfield J.F."/>
        </authorList>
    </citation>
    <scope>NUCLEOTIDE SEQUENCE [LARGE SCALE GENOMIC DNA]</scope>
    <source>
        <strain evidence="2">S2_009_000_R2_76</strain>
    </source>
</reference>
<evidence type="ECO:0000313" key="3">
    <source>
        <dbReference type="Proteomes" id="UP000249645"/>
    </source>
</evidence>
<feature type="signal peptide" evidence="1">
    <location>
        <begin position="1"/>
        <end position="19"/>
    </location>
</feature>
<feature type="chain" id="PRO_5016062449" description="6-bladed beta-propeller" evidence="1">
    <location>
        <begin position="20"/>
        <end position="122"/>
    </location>
</feature>
<evidence type="ECO:0000313" key="2">
    <source>
        <dbReference type="EMBL" id="PZP39718.1"/>
    </source>
</evidence>
<dbReference type="Proteomes" id="UP000249645">
    <property type="component" value="Unassembled WGS sequence"/>
</dbReference>
<organism evidence="2 3">
    <name type="scientific">Pseudopedobacter saltans</name>
    <dbReference type="NCBI Taxonomy" id="151895"/>
    <lineage>
        <taxon>Bacteria</taxon>
        <taxon>Pseudomonadati</taxon>
        <taxon>Bacteroidota</taxon>
        <taxon>Sphingobacteriia</taxon>
        <taxon>Sphingobacteriales</taxon>
        <taxon>Sphingobacteriaceae</taxon>
        <taxon>Pseudopedobacter</taxon>
    </lineage>
</organism>
<comment type="caution">
    <text evidence="2">The sequence shown here is derived from an EMBL/GenBank/DDBJ whole genome shotgun (WGS) entry which is preliminary data.</text>
</comment>